<dbReference type="PANTHER" id="PTHR47429:SF9">
    <property type="entry name" value="PAS DOMAIN-CONTAINING PROTEIN"/>
    <property type="match status" value="1"/>
</dbReference>
<dbReference type="Gene3D" id="3.30.450.20">
    <property type="entry name" value="PAS domain"/>
    <property type="match status" value="1"/>
</dbReference>
<feature type="region of interest" description="Disordered" evidence="4">
    <location>
        <begin position="650"/>
        <end position="713"/>
    </location>
</feature>
<comment type="caution">
    <text evidence="6">The sequence shown here is derived from an EMBL/GenBank/DDBJ whole genome shotgun (WGS) entry which is preliminary data.</text>
</comment>
<feature type="compositionally biased region" description="Low complexity" evidence="4">
    <location>
        <begin position="116"/>
        <end position="129"/>
    </location>
</feature>
<organism evidence="6 7">
    <name type="scientific">Golovinomyces cichoracearum</name>
    <dbReference type="NCBI Taxonomy" id="62708"/>
    <lineage>
        <taxon>Eukaryota</taxon>
        <taxon>Fungi</taxon>
        <taxon>Dikarya</taxon>
        <taxon>Ascomycota</taxon>
        <taxon>Pezizomycotina</taxon>
        <taxon>Leotiomycetes</taxon>
        <taxon>Erysiphales</taxon>
        <taxon>Erysiphaceae</taxon>
        <taxon>Golovinomyces</taxon>
    </lineage>
</organism>
<dbReference type="InterPro" id="IPR000700">
    <property type="entry name" value="PAS-assoc_C"/>
</dbReference>
<evidence type="ECO:0000313" key="7">
    <source>
        <dbReference type="Proteomes" id="UP000283383"/>
    </source>
</evidence>
<evidence type="ECO:0000259" key="5">
    <source>
        <dbReference type="PROSITE" id="PS50113"/>
    </source>
</evidence>
<dbReference type="PANTHER" id="PTHR47429">
    <property type="entry name" value="PROTEIN TWIN LOV 1"/>
    <property type="match status" value="1"/>
</dbReference>
<keyword evidence="1" id="KW-0285">Flavoprotein</keyword>
<name>A0A420H7B7_9PEZI</name>
<keyword evidence="7" id="KW-1185">Reference proteome</keyword>
<reference evidence="6 7" key="1">
    <citation type="journal article" date="2018" name="BMC Genomics">
        <title>Comparative genome analyses reveal sequence features reflecting distinct modes of host-adaptation between dicot and monocot powdery mildew.</title>
        <authorList>
            <person name="Wu Y."/>
            <person name="Ma X."/>
            <person name="Pan Z."/>
            <person name="Kale S.D."/>
            <person name="Song Y."/>
            <person name="King H."/>
            <person name="Zhang Q."/>
            <person name="Presley C."/>
            <person name="Deng X."/>
            <person name="Wei C.I."/>
            <person name="Xiao S."/>
        </authorList>
    </citation>
    <scope>NUCLEOTIDE SEQUENCE [LARGE SCALE GENOMIC DNA]</scope>
    <source>
        <strain evidence="6">UMSG3</strain>
    </source>
</reference>
<dbReference type="STRING" id="62708.A0A420H7B7"/>
<keyword evidence="2" id="KW-0288">FMN</keyword>
<dbReference type="SUPFAM" id="SSF55785">
    <property type="entry name" value="PYP-like sensor domain (PAS domain)"/>
    <property type="match status" value="1"/>
</dbReference>
<evidence type="ECO:0000256" key="2">
    <source>
        <dbReference type="ARBA" id="ARBA00022643"/>
    </source>
</evidence>
<evidence type="ECO:0000256" key="4">
    <source>
        <dbReference type="SAM" id="MobiDB-lite"/>
    </source>
</evidence>
<evidence type="ECO:0000256" key="1">
    <source>
        <dbReference type="ARBA" id="ARBA00022630"/>
    </source>
</evidence>
<dbReference type="Pfam" id="PF13426">
    <property type="entry name" value="PAS_9"/>
    <property type="match status" value="1"/>
</dbReference>
<feature type="domain" description="PAC" evidence="5">
    <location>
        <begin position="401"/>
        <end position="454"/>
    </location>
</feature>
<sequence length="713" mass="80420">MIHSPRRLSPNLQNENQISIQNPSPRDILTHRPTTRNQRPKTRDESHGENNFSGSEDALPRIESKRSRTTSPNRQNGSRKIASESTEVNEKSVQRDDIRPSRRPIRPLEVRIAKMSPTSPSSSSTLSFTTSCSTVDSHSLIPTDSEQGYSPNQEALPALQSKNNDYNKNDNIYEHQFIDEDSFDLVVPPDTLSGNSTGYSLEDRAELLFSHEHLQTIFDDPSLLLKFTSFLSLYRASSIPILVYYLDSIKALKAISYSNAIAEALEPLPGIKFTNESTPKTINPDLEERSRKAFDIIVREDLPAYVTYVYTQTVSLTIQRRITGTLPPHLVEASEGLAEVFCMTDPSRPDNPIIFSSEEFHRTTQYGTTHAIGQNCRFLQGPKTNPFTIKRFREKIDAGVEHCEVILNYRRDGSPFMNLLMCAPLCDSKGKIRYFIGAQVDVSGLVKECSELESFKRLVTKLEEKDDEADAESEHTKDEFQELSEMLNLQELDTVRRWGGRMHKDCHESSTENTRNWSKPHILINPNSPDCTQDFNAPYPRWGGKLSGIYKNYLLVRPYPSMFILFASPSLRVPGILQSPLMSKIGGSERVREELVRAFADGHGVTAKVKWVSKSNPEGRNRWIHCTPLIGTNGAIGVWMVIIVDDENSHPKRSQKMAPPVDPKLGRTNLTSEYERKDYGSGASRSAMSVREGSLRSVPDSPFSTVTFDLRSE</sequence>
<feature type="compositionally biased region" description="Basic and acidic residues" evidence="4">
    <location>
        <begin position="88"/>
        <end position="112"/>
    </location>
</feature>
<dbReference type="InterPro" id="IPR000014">
    <property type="entry name" value="PAS"/>
</dbReference>
<proteinExistence type="predicted"/>
<dbReference type="Proteomes" id="UP000283383">
    <property type="component" value="Unassembled WGS sequence"/>
</dbReference>
<feature type="compositionally biased region" description="Polar residues" evidence="4">
    <location>
        <begin position="10"/>
        <end position="24"/>
    </location>
</feature>
<dbReference type="InterPro" id="IPR035965">
    <property type="entry name" value="PAS-like_dom_sf"/>
</dbReference>
<accession>A0A420H7B7</accession>
<dbReference type="AlphaFoldDB" id="A0A420H7B7"/>
<dbReference type="PROSITE" id="PS50113">
    <property type="entry name" value="PAC"/>
    <property type="match status" value="1"/>
</dbReference>
<protein>
    <submittedName>
        <fullName evidence="6">Putative white collar protein</fullName>
    </submittedName>
</protein>
<keyword evidence="3" id="KW-0157">Chromophore</keyword>
<evidence type="ECO:0000256" key="3">
    <source>
        <dbReference type="ARBA" id="ARBA00022991"/>
    </source>
</evidence>
<feature type="region of interest" description="Disordered" evidence="4">
    <location>
        <begin position="1"/>
        <end position="129"/>
    </location>
</feature>
<gene>
    <name evidence="6" type="ORF">GcM3_219018</name>
</gene>
<dbReference type="EMBL" id="MCBQ01021989">
    <property type="protein sequence ID" value="RKF53311.1"/>
    <property type="molecule type" value="Genomic_DNA"/>
</dbReference>
<evidence type="ECO:0000313" key="6">
    <source>
        <dbReference type="EMBL" id="RKF53311.1"/>
    </source>
</evidence>
<dbReference type="GO" id="GO:0005634">
    <property type="term" value="C:nucleus"/>
    <property type="evidence" value="ECO:0007669"/>
    <property type="project" value="TreeGrafter"/>
</dbReference>
<feature type="compositionally biased region" description="Polar residues" evidence="4">
    <location>
        <begin position="69"/>
        <end position="86"/>
    </location>
</feature>